<accession>A0A315ZDK2</accession>
<dbReference type="Proteomes" id="UP000245535">
    <property type="component" value="Unassembled WGS sequence"/>
</dbReference>
<dbReference type="InterPro" id="IPR044060">
    <property type="entry name" value="Bacterial_rp_domain"/>
</dbReference>
<keyword evidence="3" id="KW-1185">Reference proteome</keyword>
<dbReference type="OrthoDB" id="9792444at2"/>
<organism evidence="2 3">
    <name type="scientific">Sediminitomix flava</name>
    <dbReference type="NCBI Taxonomy" id="379075"/>
    <lineage>
        <taxon>Bacteria</taxon>
        <taxon>Pseudomonadati</taxon>
        <taxon>Bacteroidota</taxon>
        <taxon>Cytophagia</taxon>
        <taxon>Cytophagales</taxon>
        <taxon>Flammeovirgaceae</taxon>
        <taxon>Sediminitomix</taxon>
    </lineage>
</organism>
<evidence type="ECO:0000313" key="2">
    <source>
        <dbReference type="EMBL" id="PWJ43203.1"/>
    </source>
</evidence>
<dbReference type="Gene3D" id="2.160.20.110">
    <property type="match status" value="4"/>
</dbReference>
<comment type="caution">
    <text evidence="2">The sequence shown here is derived from an EMBL/GenBank/DDBJ whole genome shotgun (WGS) entry which is preliminary data.</text>
</comment>
<evidence type="ECO:0000259" key="1">
    <source>
        <dbReference type="Pfam" id="PF18998"/>
    </source>
</evidence>
<dbReference type="Pfam" id="PF18998">
    <property type="entry name" value="Flg_new_2"/>
    <property type="match status" value="3"/>
</dbReference>
<feature type="domain" description="Bacterial repeat" evidence="1">
    <location>
        <begin position="1390"/>
        <end position="1455"/>
    </location>
</feature>
<protein>
    <submittedName>
        <fullName evidence="2">Putative secreted protein (Por secretion system target)</fullName>
    </submittedName>
</protein>
<proteinExistence type="predicted"/>
<feature type="domain" description="Bacterial repeat" evidence="1">
    <location>
        <begin position="331"/>
        <end position="379"/>
    </location>
</feature>
<dbReference type="RefSeq" id="WP_109617555.1">
    <property type="nucleotide sequence ID" value="NZ_QGDO01000002.1"/>
</dbReference>
<evidence type="ECO:0000313" key="3">
    <source>
        <dbReference type="Proteomes" id="UP000245535"/>
    </source>
</evidence>
<dbReference type="EMBL" id="QGDO01000002">
    <property type="protein sequence ID" value="PWJ43203.1"/>
    <property type="molecule type" value="Genomic_DNA"/>
</dbReference>
<gene>
    <name evidence="2" type="ORF">BC781_102752</name>
</gene>
<reference evidence="2 3" key="1">
    <citation type="submission" date="2018-03" db="EMBL/GenBank/DDBJ databases">
        <title>Genomic Encyclopedia of Archaeal and Bacterial Type Strains, Phase II (KMG-II): from individual species to whole genera.</title>
        <authorList>
            <person name="Goeker M."/>
        </authorList>
    </citation>
    <scope>NUCLEOTIDE SEQUENCE [LARGE SCALE GENOMIC DNA]</scope>
    <source>
        <strain evidence="2 3">DSM 28229</strain>
    </source>
</reference>
<sequence length="1689" mass="187004">MELFASFLQNSRLYFILLGIFFSSAICKQTYAQVPLSGTGEADTPYLIENLEDLRWISEGGSDSTDNQTRWSYHYRMVNDIDAADTKDWNEGEGFSPIGADGNAFTGVFDGAGNTISNLYINRPNSENVGFISSAWLGSKIENIGLINLDITARKYIGGLVANPNNSVIENCFTHGKIKGQSHIGGLCNYAFRSSLINSFSNVNITGNNDIGGLLCSIGSSTLKYCYASGQINGKSDLGGIVVNRNKSSVSSTYWDKETTGVATSELSNDEFGLVTEAFADIDHFYDFDFSNHWEIALLTELDSVHRPYLKSFLYDKSIKVFPSIPNTTQTISGNGETQVGAEVNLHFTPKSGYRFIAWETKGGEELSSENPYSFTFEENSPTDYIAKVEESYSFEGGNGSVHAPYQIASLEQLAYLSNVESLRKNKYYELINDIDASPTKEWNNGKGFKPIGYLDTLSFNGNYHTIKGLYINRKESYVGLFGFLRQGEIKNVRLEDCEIYGTDLVGGLIGYFSDSYGHSTIQNCEVSGKITAKHFVSGGIAGSLYNTDIINCYSFADVLGKEVVGGVVASIGGEGLMKNCYAAGLVEGEDRVGGILPTIDKELIQYSYWDSETTTQPKELSNTAINKGLLTPEFADPRNFKTWDFDADWEIRTVGEHQRPALMGFYYDRILQASSNRPEGIKRVLGIGGKNIGDTVKIEVIISGGFRVNQLTDEHGNTLSNTNVYEFVLQNDSPTQFYIHLEEDISFAGGTGTRNNPYQIENLAQLEQLSYFPHLWNQHFILIDDIDASSTAFANKGAGFKPIGQIEPFFTGSFDGGNHIIKGLTIYRPLDSEIGLFGKIVGGEVVNLGMENVAVSGSKFVGGLVGYFDEGTLNSSYVTGTVSGEEYNIGGILGACSEVNFSNCFSNTEVTGDRSVGGLVGSLWNWTVPIYNLYQIGAVKGRDNYNAGLISGNYYNTDKGHHVYHTNYNAETEYTPYVYPINGLEADEFSDLNNFVDWDKFDQWEVRLINDIDSVSRPYLKRFLYHNWLDVSTNYEMGIERITGTALLEEGGEYTIEAILKPGYTFEKWIDGEGNELSTTNPYAFTYTSTSSTKLIAVLSESYQFDEGTGDENSPYHITTVEQLRYLANNSSLWDKHFILMNDLDLSESNQWDNGQGLSPIGHLGIPFSGYFDGNEHFIKNLYINRPNKSFVGLFGYLKNATVNKLGLTNTTVTGKNKVGAIVGELYDAEVSECLVHGEVHGQLDVGGIVGATVRDQSSVRLYTSQALVDVHGKQQVGGAVGRHTSYQTLSLSRVYAAGIVSGEEPLGGIVGATSSTQELYSWGSYWDVDYSGVTNTVDKAEGLSTEDFSDLANLSGFDSTSWIIATKTEFDQVPRPYLYWLFPKITASSSNVGWGKVEGEGHFLEGSEVQLVSMPEEGFYVKEWLLNGEVVGTDSILTINVTDDAHYEAVFDRVTLDIDIEVIGNGYVSLSDTTLDYGSSLTLNIEANDQNYELKEVIVNGNSLGEIYYYNFWGIKEDLHIKIEFKELELFNVKIEVEGHGNVSMSDTVVHYGTPLFFEFTPDEGYELNEVILNGDTLDNSLYLNVWQVTEDQNLKVGFREIVTSAENKNEIKVFPNPVSEGKLTLQNIPFGSVVVLFDVSAREVFRKEVNKEEDYINTMSLPIGVYYLIVKPRDSEKGFAQKIIIE</sequence>
<name>A0A315ZDK2_SEDFL</name>
<feature type="domain" description="Bacterial repeat" evidence="1">
    <location>
        <begin position="1043"/>
        <end position="1088"/>
    </location>
</feature>